<dbReference type="AlphaFoldDB" id="A0A7C9EPL1"/>
<proteinExistence type="predicted"/>
<keyword evidence="1" id="KW-0732">Signal</keyword>
<reference evidence="2" key="1">
    <citation type="journal article" date="2013" name="J. Plant Res.">
        <title>Effect of fungi and light on seed germination of three Opuntia species from semiarid lands of central Mexico.</title>
        <authorList>
            <person name="Delgado-Sanchez P."/>
            <person name="Jimenez-Bremont J.F."/>
            <person name="Guerrero-Gonzalez Mde L."/>
            <person name="Flores J."/>
        </authorList>
    </citation>
    <scope>NUCLEOTIDE SEQUENCE</scope>
    <source>
        <tissue evidence="2">Cladode</tissue>
    </source>
</reference>
<feature type="signal peptide" evidence="1">
    <location>
        <begin position="1"/>
        <end position="20"/>
    </location>
</feature>
<organism evidence="2">
    <name type="scientific">Opuntia streptacantha</name>
    <name type="common">Prickly pear cactus</name>
    <name type="synonym">Opuntia cardona</name>
    <dbReference type="NCBI Taxonomy" id="393608"/>
    <lineage>
        <taxon>Eukaryota</taxon>
        <taxon>Viridiplantae</taxon>
        <taxon>Streptophyta</taxon>
        <taxon>Embryophyta</taxon>
        <taxon>Tracheophyta</taxon>
        <taxon>Spermatophyta</taxon>
        <taxon>Magnoliopsida</taxon>
        <taxon>eudicotyledons</taxon>
        <taxon>Gunneridae</taxon>
        <taxon>Pentapetalae</taxon>
        <taxon>Caryophyllales</taxon>
        <taxon>Cactineae</taxon>
        <taxon>Cactaceae</taxon>
        <taxon>Opuntioideae</taxon>
        <taxon>Opuntia</taxon>
    </lineage>
</organism>
<feature type="chain" id="PRO_5027862481" description="Secreted protein" evidence="1">
    <location>
        <begin position="21"/>
        <end position="101"/>
    </location>
</feature>
<reference evidence="2" key="2">
    <citation type="submission" date="2020-07" db="EMBL/GenBank/DDBJ databases">
        <authorList>
            <person name="Vera ALvarez R."/>
            <person name="Arias-Moreno D.M."/>
            <person name="Jimenez-Jacinto V."/>
            <person name="Jimenez-Bremont J.F."/>
            <person name="Swaminathan K."/>
            <person name="Moose S.P."/>
            <person name="Guerrero-Gonzalez M.L."/>
            <person name="Marino-Ramirez L."/>
            <person name="Landsman D."/>
            <person name="Rodriguez-Kessler M."/>
            <person name="Delgado-Sanchez P."/>
        </authorList>
    </citation>
    <scope>NUCLEOTIDE SEQUENCE</scope>
    <source>
        <tissue evidence="2">Cladode</tissue>
    </source>
</reference>
<evidence type="ECO:0000256" key="1">
    <source>
        <dbReference type="SAM" id="SignalP"/>
    </source>
</evidence>
<accession>A0A7C9EPL1</accession>
<evidence type="ECO:0008006" key="3">
    <source>
        <dbReference type="Google" id="ProtNLM"/>
    </source>
</evidence>
<name>A0A7C9EPL1_OPUST</name>
<evidence type="ECO:0000313" key="2">
    <source>
        <dbReference type="EMBL" id="MBA4671326.1"/>
    </source>
</evidence>
<dbReference type="EMBL" id="GISG01250585">
    <property type="protein sequence ID" value="MBA4671326.1"/>
    <property type="molecule type" value="Transcribed_RNA"/>
</dbReference>
<sequence length="101" mass="11276">MYVHMLLLIYSVCLIGLAATQCPQSFGSFLLSSRYIQQKCGASVERFTCQCRTCMGRDLLVQSHHSLNSSEKNCTMNLLSRSTGGRSGICVHRRISTTLIR</sequence>
<protein>
    <recommendedName>
        <fullName evidence="3">Secreted protein</fullName>
    </recommendedName>
</protein>